<gene>
    <name evidence="5" type="ORF">D1010_01420</name>
</gene>
<dbReference type="Pfam" id="PF00232">
    <property type="entry name" value="Glyco_hydro_1"/>
    <property type="match status" value="1"/>
</dbReference>
<dbReference type="SUPFAM" id="SSF51445">
    <property type="entry name" value="(Trans)glycosidases"/>
    <property type="match status" value="1"/>
</dbReference>
<dbReference type="Gene3D" id="3.20.20.80">
    <property type="entry name" value="Glycosidases"/>
    <property type="match status" value="1"/>
</dbReference>
<dbReference type="InterPro" id="IPR001360">
    <property type="entry name" value="Glyco_hydro_1"/>
</dbReference>
<evidence type="ECO:0000256" key="3">
    <source>
        <dbReference type="ARBA" id="ARBA00023295"/>
    </source>
</evidence>
<evidence type="ECO:0000313" key="5">
    <source>
        <dbReference type="EMBL" id="QFR22213.1"/>
    </source>
</evidence>
<proteinExistence type="inferred from homology"/>
<dbReference type="AlphaFoldDB" id="A0A510TTR5"/>
<reference evidence="5 6" key="1">
    <citation type="submission" date="2019-10" db="EMBL/GenBank/DDBJ databases">
        <title>The completed genome of Lactobacillus harbinensis M1.</title>
        <authorList>
            <person name="Zheng Y."/>
        </authorList>
    </citation>
    <scope>NUCLEOTIDE SEQUENCE [LARGE SCALE GENOMIC DNA]</scope>
    <source>
        <strain evidence="5 6">M1</strain>
    </source>
</reference>
<sequence>MTTPNTPFPANFLWGNSVSAMQTEGAWDADGKGRSVYDIRPATDHSSDWQVAIDDYHRYPEDIALMKDLGMTCYRFSISWSRVQPNGTGAFNEAGIAFYERLIDDLLAAGITPMICLYHFDMPLALAEKYNGFISREVVDAFVVYAREMLRRFADRVPYWLTFNEQNLYGLTDSFIISGYLHGDKTLHDLYQIQHNVALAHALVTQIVHADFPQAKIGAMIAHQQIYPATPHPQDVWITQQYHTFVNDNVIRLDTQGTYIPQVAHYMRTHGMGDILKESELAELAGARSDFAAMSYYWSSTFDHTKLPANTAPNWYNQYAVKKNPYLDANTWGWQIDPTGFRSALNALYQQTGLPIFPIENGIAAKESWNGTDAIDDGYRILYHRAHLHALQVAITEDGVPVIGYLGWGWIDIPSSQGDMEKRYGVVYVNRGNHDLRDMARVPKRSYAWLKQVIQSNGRQL</sequence>
<dbReference type="GO" id="GO:0016052">
    <property type="term" value="P:carbohydrate catabolic process"/>
    <property type="evidence" value="ECO:0007669"/>
    <property type="project" value="TreeGrafter"/>
</dbReference>
<protein>
    <submittedName>
        <fullName evidence="5">Family 1 glycosylhydrolase</fullName>
    </submittedName>
</protein>
<dbReference type="PANTHER" id="PTHR10353">
    <property type="entry name" value="GLYCOSYL HYDROLASE"/>
    <property type="match status" value="1"/>
</dbReference>
<dbReference type="EMBL" id="CP045143">
    <property type="protein sequence ID" value="QFR22213.1"/>
    <property type="molecule type" value="Genomic_DNA"/>
</dbReference>
<name>A0A510TTR5_9LACO</name>
<keyword evidence="2 5" id="KW-0378">Hydrolase</keyword>
<comment type="similarity">
    <text evidence="1 4">Belongs to the glycosyl hydrolase 1 family.</text>
</comment>
<dbReference type="InterPro" id="IPR017853">
    <property type="entry name" value="GH"/>
</dbReference>
<dbReference type="PANTHER" id="PTHR10353:SF122">
    <property type="entry name" value="6-PHOSPHO-BETA-GLUCOSIDASE ASCB-RELATED"/>
    <property type="match status" value="1"/>
</dbReference>
<dbReference type="FunFam" id="3.20.20.80:FF:000004">
    <property type="entry name" value="Beta-glucosidase 6-phospho-beta-glucosidase"/>
    <property type="match status" value="1"/>
</dbReference>
<dbReference type="PRINTS" id="PR00131">
    <property type="entry name" value="GLHYDRLASE1"/>
</dbReference>
<keyword evidence="3" id="KW-0326">Glycosidase</keyword>
<dbReference type="GO" id="GO:0008422">
    <property type="term" value="F:beta-glucosidase activity"/>
    <property type="evidence" value="ECO:0007669"/>
    <property type="project" value="TreeGrafter"/>
</dbReference>
<evidence type="ECO:0000256" key="4">
    <source>
        <dbReference type="RuleBase" id="RU003690"/>
    </source>
</evidence>
<accession>A0A510TTR5</accession>
<dbReference type="KEGG" id="lhb:D1010_01420"/>
<dbReference type="Proteomes" id="UP000326779">
    <property type="component" value="Chromosome"/>
</dbReference>
<evidence type="ECO:0000256" key="1">
    <source>
        <dbReference type="ARBA" id="ARBA00010838"/>
    </source>
</evidence>
<evidence type="ECO:0000256" key="2">
    <source>
        <dbReference type="ARBA" id="ARBA00022801"/>
    </source>
</evidence>
<evidence type="ECO:0000313" key="6">
    <source>
        <dbReference type="Proteomes" id="UP000326779"/>
    </source>
</evidence>
<dbReference type="GO" id="GO:0005829">
    <property type="term" value="C:cytosol"/>
    <property type="evidence" value="ECO:0007669"/>
    <property type="project" value="TreeGrafter"/>
</dbReference>
<organism evidence="5 6">
    <name type="scientific">Schleiferilactobacillus harbinensis</name>
    <dbReference type="NCBI Taxonomy" id="304207"/>
    <lineage>
        <taxon>Bacteria</taxon>
        <taxon>Bacillati</taxon>
        <taxon>Bacillota</taxon>
        <taxon>Bacilli</taxon>
        <taxon>Lactobacillales</taxon>
        <taxon>Lactobacillaceae</taxon>
        <taxon>Schleiferilactobacillus</taxon>
    </lineage>
</organism>
<dbReference type="RefSeq" id="WP_146994231.1">
    <property type="nucleotide sequence ID" value="NZ_BJTX01000015.1"/>
</dbReference>